<dbReference type="InterPro" id="IPR041175">
    <property type="entry name" value="VLRF1/Vms1"/>
</dbReference>
<feature type="compositionally biased region" description="Polar residues" evidence="11">
    <location>
        <begin position="258"/>
        <end position="267"/>
    </location>
</feature>
<evidence type="ECO:0000256" key="4">
    <source>
        <dbReference type="ARBA" id="ARBA00022722"/>
    </source>
</evidence>
<dbReference type="PANTHER" id="PTHR16036:SF2">
    <property type="entry name" value="TRNA ENDONUCLEASE ANKZF1"/>
    <property type="match status" value="1"/>
</dbReference>
<keyword evidence="7 10" id="KW-0378">Hydrolase</keyword>
<keyword evidence="14" id="KW-1185">Reference proteome</keyword>
<dbReference type="InterPro" id="IPR047139">
    <property type="entry name" value="ANKZ1/VMS1"/>
</dbReference>
<proteinExistence type="inferred from homology"/>
<dbReference type="STRING" id="1095629.A0A0C9YI87"/>
<evidence type="ECO:0000256" key="6">
    <source>
        <dbReference type="ARBA" id="ARBA00022759"/>
    </source>
</evidence>
<reference evidence="14" key="2">
    <citation type="submission" date="2015-01" db="EMBL/GenBank/DDBJ databases">
        <title>Evolutionary Origins and Diversification of the Mycorrhizal Mutualists.</title>
        <authorList>
            <consortium name="DOE Joint Genome Institute"/>
            <consortium name="Mycorrhizal Genomics Consortium"/>
            <person name="Kohler A."/>
            <person name="Kuo A."/>
            <person name="Nagy L.G."/>
            <person name="Floudas D."/>
            <person name="Copeland A."/>
            <person name="Barry K.W."/>
            <person name="Cichocki N."/>
            <person name="Veneault-Fourrey C."/>
            <person name="LaButti K."/>
            <person name="Lindquist E.A."/>
            <person name="Lipzen A."/>
            <person name="Lundell T."/>
            <person name="Morin E."/>
            <person name="Murat C."/>
            <person name="Riley R."/>
            <person name="Ohm R."/>
            <person name="Sun H."/>
            <person name="Tunlid A."/>
            <person name="Henrissat B."/>
            <person name="Grigoriev I.V."/>
            <person name="Hibbett D.S."/>
            <person name="Martin F."/>
        </authorList>
    </citation>
    <scope>NUCLEOTIDE SEQUENCE [LARGE SCALE GENOMIC DNA]</scope>
    <source>
        <strain evidence="14">LaAM-08-1</strain>
    </source>
</reference>
<keyword evidence="4 10" id="KW-0540">Nuclease</keyword>
<feature type="region of interest" description="Disordered" evidence="11">
    <location>
        <begin position="210"/>
        <end position="278"/>
    </location>
</feature>
<evidence type="ECO:0000259" key="12">
    <source>
        <dbReference type="PROSITE" id="PS52044"/>
    </source>
</evidence>
<feature type="compositionally biased region" description="Acidic residues" evidence="11">
    <location>
        <begin position="107"/>
        <end position="118"/>
    </location>
</feature>
<evidence type="ECO:0000256" key="7">
    <source>
        <dbReference type="ARBA" id="ARBA00022801"/>
    </source>
</evidence>
<feature type="compositionally biased region" description="Basic residues" evidence="11">
    <location>
        <begin position="245"/>
        <end position="257"/>
    </location>
</feature>
<evidence type="ECO:0000256" key="8">
    <source>
        <dbReference type="ARBA" id="ARBA00023043"/>
    </source>
</evidence>
<keyword evidence="8" id="KW-0040">ANK repeat</keyword>
<dbReference type="PANTHER" id="PTHR16036">
    <property type="entry name" value="ANKYRIN REPEAT AND ZINC FINGER DOMAIN-CONTAINING PROTEIN 1"/>
    <property type="match status" value="1"/>
</dbReference>
<comment type="similarity">
    <text evidence="2 10">Belongs to the ANKZF1/VMS1 family.</text>
</comment>
<evidence type="ECO:0000256" key="10">
    <source>
        <dbReference type="PROSITE-ProRule" id="PRU01389"/>
    </source>
</evidence>
<feature type="compositionally biased region" description="Basic and acidic residues" evidence="11">
    <location>
        <begin position="397"/>
        <end position="407"/>
    </location>
</feature>
<evidence type="ECO:0000313" key="13">
    <source>
        <dbReference type="EMBL" id="KIK07778.1"/>
    </source>
</evidence>
<dbReference type="GO" id="GO:0036503">
    <property type="term" value="P:ERAD pathway"/>
    <property type="evidence" value="ECO:0007669"/>
    <property type="project" value="TreeGrafter"/>
</dbReference>
<comment type="domain">
    <text evidence="10">The VLRF1 domain mediates binding to the 60S ribosomal subunit.</text>
</comment>
<keyword evidence="6 10" id="KW-0255">Endonuclease</keyword>
<protein>
    <recommendedName>
        <fullName evidence="12">VLRF1 domain-containing protein</fullName>
    </recommendedName>
</protein>
<feature type="region of interest" description="Disordered" evidence="11">
    <location>
        <begin position="563"/>
        <end position="657"/>
    </location>
</feature>
<dbReference type="AlphaFoldDB" id="A0A0C9YI87"/>
<dbReference type="Proteomes" id="UP000054477">
    <property type="component" value="Unassembled WGS sequence"/>
</dbReference>
<keyword evidence="9" id="KW-0175">Coiled coil</keyword>
<evidence type="ECO:0000256" key="1">
    <source>
        <dbReference type="ARBA" id="ARBA00004496"/>
    </source>
</evidence>
<dbReference type="GO" id="GO:0004519">
    <property type="term" value="F:endonuclease activity"/>
    <property type="evidence" value="ECO:0007669"/>
    <property type="project" value="UniProtKB-KW"/>
</dbReference>
<dbReference type="GO" id="GO:0005737">
    <property type="term" value="C:cytoplasm"/>
    <property type="evidence" value="ECO:0007669"/>
    <property type="project" value="UniProtKB-SubCell"/>
</dbReference>
<reference evidence="13 14" key="1">
    <citation type="submission" date="2014-04" db="EMBL/GenBank/DDBJ databases">
        <authorList>
            <consortium name="DOE Joint Genome Institute"/>
            <person name="Kuo A."/>
            <person name="Kohler A."/>
            <person name="Nagy L.G."/>
            <person name="Floudas D."/>
            <person name="Copeland A."/>
            <person name="Barry K.W."/>
            <person name="Cichocki N."/>
            <person name="Veneault-Fourrey C."/>
            <person name="LaButti K."/>
            <person name="Lindquist E.A."/>
            <person name="Lipzen A."/>
            <person name="Lundell T."/>
            <person name="Morin E."/>
            <person name="Murat C."/>
            <person name="Sun H."/>
            <person name="Tunlid A."/>
            <person name="Henrissat B."/>
            <person name="Grigoriev I.V."/>
            <person name="Hibbett D.S."/>
            <person name="Martin F."/>
            <person name="Nordberg H.P."/>
            <person name="Cantor M.N."/>
            <person name="Hua S.X."/>
        </authorList>
    </citation>
    <scope>NUCLEOTIDE SEQUENCE [LARGE SCALE GENOMIC DNA]</scope>
    <source>
        <strain evidence="13 14">LaAM-08-1</strain>
    </source>
</reference>
<evidence type="ECO:0000256" key="2">
    <source>
        <dbReference type="ARBA" id="ARBA00009262"/>
    </source>
</evidence>
<dbReference type="GO" id="GO:0016787">
    <property type="term" value="F:hydrolase activity"/>
    <property type="evidence" value="ECO:0007669"/>
    <property type="project" value="UniProtKB-KW"/>
</dbReference>
<dbReference type="HOGENOM" id="CLU_014293_1_1_1"/>
<evidence type="ECO:0000256" key="5">
    <source>
        <dbReference type="ARBA" id="ARBA00022737"/>
    </source>
</evidence>
<organism evidence="13 14">
    <name type="scientific">Laccaria amethystina LaAM-08-1</name>
    <dbReference type="NCBI Taxonomy" id="1095629"/>
    <lineage>
        <taxon>Eukaryota</taxon>
        <taxon>Fungi</taxon>
        <taxon>Dikarya</taxon>
        <taxon>Basidiomycota</taxon>
        <taxon>Agaricomycotina</taxon>
        <taxon>Agaricomycetes</taxon>
        <taxon>Agaricomycetidae</taxon>
        <taxon>Agaricales</taxon>
        <taxon>Agaricineae</taxon>
        <taxon>Hydnangiaceae</taxon>
        <taxon>Laccaria</taxon>
    </lineage>
</organism>
<feature type="active site" evidence="10">
    <location>
        <position position="261"/>
    </location>
</feature>
<evidence type="ECO:0000256" key="11">
    <source>
        <dbReference type="SAM" id="MobiDB-lite"/>
    </source>
</evidence>
<dbReference type="EMBL" id="KN838545">
    <property type="protein sequence ID" value="KIK07778.1"/>
    <property type="molecule type" value="Genomic_DNA"/>
</dbReference>
<dbReference type="OrthoDB" id="429841at2759"/>
<name>A0A0C9YI87_9AGAR</name>
<evidence type="ECO:0000313" key="14">
    <source>
        <dbReference type="Proteomes" id="UP000054477"/>
    </source>
</evidence>
<accession>A0A0C9YI87</accession>
<feature type="compositionally biased region" description="Basic and acidic residues" evidence="11">
    <location>
        <begin position="576"/>
        <end position="595"/>
    </location>
</feature>
<feature type="region of interest" description="Disordered" evidence="11">
    <location>
        <begin position="484"/>
        <end position="519"/>
    </location>
</feature>
<dbReference type="PROSITE" id="PS52044">
    <property type="entry name" value="VLRF1"/>
    <property type="match status" value="1"/>
</dbReference>
<evidence type="ECO:0000256" key="9">
    <source>
        <dbReference type="ARBA" id="ARBA00023054"/>
    </source>
</evidence>
<sequence>MQAFHVYSLPPELLDTLTPRTLLNRPLSRAPTPEPVLPPASTSGLRACSICLGITFHGLDEQRTHFRSDWHRYNVKVRLNGGQPVTEAIFGELIDALEDSISGSESSSDEDDDNDSDTVDTLVNKTKRLHARPESPDLISLNAPQTAVTWFHSPPSTQLGVYRALFPLRTEPASYLYELREMQAPHPEGRTWAMFMVAGGHFAGALVQVSQPKDEEEEAHVEGDTGKGRKKKLKKPKPETEVLRHKTFHRYTTRRKQGGSQSTNDNAKGNAKSAGAQLRRYGEQALREDIRNLLHEWAEDIEGCERIWIRASTSNRKIFLNYEDAVIKKGDPRLRTFPFPTRRPTQSELARCLAELTRTKVSHLTEDALRAQDEAHLASLLPKARPPPAPVAPVIPEKPKQPKLSKEEELLREKWSRLLGMIHKGRLEPLKAFWDRENAALGGNIDTPVPEWTGERWATLLQVATLAGHEDVTQWLLEEARADPTIPVPSKSGHVDGDVEDGGDASDSPHKATATGSRTAYNLARTKPLRDVFRRCAAAHPEWWDWLGSARVPSALSKEMEEEQEEKKKVRRKGLKERVREREAKDRERERERPKTPPVTIQTREERKPSSSVANRLGGNSGATDAVMGLTPEMRAKVERERRARAAEARMKLLGAK</sequence>
<dbReference type="Pfam" id="PF18826">
    <property type="entry name" value="bVLRF1"/>
    <property type="match status" value="1"/>
</dbReference>
<evidence type="ECO:0000256" key="3">
    <source>
        <dbReference type="ARBA" id="ARBA00022490"/>
    </source>
</evidence>
<feature type="region of interest" description="Disordered" evidence="11">
    <location>
        <begin position="382"/>
        <end position="407"/>
    </location>
</feature>
<feature type="compositionally biased region" description="Pro residues" evidence="11">
    <location>
        <begin position="384"/>
        <end position="393"/>
    </location>
</feature>
<feature type="region of interest" description="Disordered" evidence="11">
    <location>
        <begin position="100"/>
        <end position="119"/>
    </location>
</feature>
<keyword evidence="3 10" id="KW-0963">Cytoplasm</keyword>
<gene>
    <name evidence="13" type="ORF">K443DRAFT_673039</name>
</gene>
<keyword evidence="5" id="KW-0677">Repeat</keyword>
<feature type="compositionally biased region" description="Basic and acidic residues" evidence="11">
    <location>
        <begin position="634"/>
        <end position="651"/>
    </location>
</feature>
<feature type="domain" description="VLRF1" evidence="12">
    <location>
        <begin position="188"/>
        <end position="359"/>
    </location>
</feature>
<comment type="subcellular location">
    <subcellularLocation>
        <location evidence="1">Cytoplasm</location>
    </subcellularLocation>
</comment>